<comment type="similarity">
    <text evidence="2">Belongs to the P2X receptor family.</text>
</comment>
<proteinExistence type="inferred from homology"/>
<evidence type="ECO:0000256" key="6">
    <source>
        <dbReference type="ARBA" id="ARBA00023065"/>
    </source>
</evidence>
<dbReference type="GO" id="GO:0007165">
    <property type="term" value="P:signal transduction"/>
    <property type="evidence" value="ECO:0007669"/>
    <property type="project" value="UniProtKB-ARBA"/>
</dbReference>
<evidence type="ECO:0000256" key="7">
    <source>
        <dbReference type="ARBA" id="ARBA00023136"/>
    </source>
</evidence>
<dbReference type="Pfam" id="PF02037">
    <property type="entry name" value="SAP"/>
    <property type="match status" value="1"/>
</dbReference>
<keyword evidence="11" id="KW-0732">Signal</keyword>
<evidence type="ECO:0000313" key="14">
    <source>
        <dbReference type="Proteomes" id="UP000604046"/>
    </source>
</evidence>
<evidence type="ECO:0000256" key="11">
    <source>
        <dbReference type="SAM" id="SignalP"/>
    </source>
</evidence>
<dbReference type="PANTHER" id="PTHR10125:SF31">
    <property type="entry name" value="P2X RECEPTOR E"/>
    <property type="match status" value="1"/>
</dbReference>
<keyword evidence="5 10" id="KW-1133">Transmembrane helix</keyword>
<dbReference type="InterPro" id="IPR003034">
    <property type="entry name" value="SAP_dom"/>
</dbReference>
<evidence type="ECO:0000256" key="1">
    <source>
        <dbReference type="ARBA" id="ARBA00004308"/>
    </source>
</evidence>
<dbReference type="EMBL" id="CAJNDS010002147">
    <property type="protein sequence ID" value="CAE7351256.1"/>
    <property type="molecule type" value="Genomic_DNA"/>
</dbReference>
<evidence type="ECO:0000256" key="4">
    <source>
        <dbReference type="ARBA" id="ARBA00022692"/>
    </source>
</evidence>
<comment type="caution">
    <text evidence="13">The sequence shown here is derived from an EMBL/GenBank/DDBJ whole genome shotgun (WGS) entry which is preliminary data.</text>
</comment>
<accession>A0A812P9L2</accession>
<keyword evidence="7 10" id="KW-0472">Membrane</keyword>
<evidence type="ECO:0000256" key="10">
    <source>
        <dbReference type="SAM" id="Phobius"/>
    </source>
</evidence>
<dbReference type="GO" id="GO:0012505">
    <property type="term" value="C:endomembrane system"/>
    <property type="evidence" value="ECO:0007669"/>
    <property type="project" value="UniProtKB-SubCell"/>
</dbReference>
<organism evidence="13 14">
    <name type="scientific">Symbiodinium natans</name>
    <dbReference type="NCBI Taxonomy" id="878477"/>
    <lineage>
        <taxon>Eukaryota</taxon>
        <taxon>Sar</taxon>
        <taxon>Alveolata</taxon>
        <taxon>Dinophyceae</taxon>
        <taxon>Suessiales</taxon>
        <taxon>Symbiodiniaceae</taxon>
        <taxon>Symbiodinium</taxon>
    </lineage>
</organism>
<feature type="transmembrane region" description="Helical" evidence="10">
    <location>
        <begin position="338"/>
        <end position="360"/>
    </location>
</feature>
<evidence type="ECO:0000259" key="12">
    <source>
        <dbReference type="PROSITE" id="PS50800"/>
    </source>
</evidence>
<evidence type="ECO:0000256" key="8">
    <source>
        <dbReference type="ARBA" id="ARBA00023286"/>
    </source>
</evidence>
<feature type="domain" description="SAP" evidence="12">
    <location>
        <begin position="387"/>
        <end position="421"/>
    </location>
</feature>
<keyword evidence="8" id="KW-1071">Ligand-gated ion channel</keyword>
<keyword evidence="3" id="KW-0813">Transport</keyword>
<dbReference type="GO" id="GO:0015267">
    <property type="term" value="F:channel activity"/>
    <property type="evidence" value="ECO:0007669"/>
    <property type="project" value="UniProtKB-ARBA"/>
</dbReference>
<keyword evidence="14" id="KW-1185">Reference proteome</keyword>
<dbReference type="InterPro" id="IPR059116">
    <property type="entry name" value="P2X_receptor"/>
</dbReference>
<feature type="chain" id="PRO_5032275498" evidence="11">
    <location>
        <begin position="19"/>
        <end position="445"/>
    </location>
</feature>
<dbReference type="PROSITE" id="PS50800">
    <property type="entry name" value="SAP"/>
    <property type="match status" value="1"/>
</dbReference>
<name>A0A812P9L2_9DINO</name>
<evidence type="ECO:0000256" key="5">
    <source>
        <dbReference type="ARBA" id="ARBA00022989"/>
    </source>
</evidence>
<dbReference type="Proteomes" id="UP000604046">
    <property type="component" value="Unassembled WGS sequence"/>
</dbReference>
<dbReference type="OrthoDB" id="421192at2759"/>
<sequence length="445" mass="48699">MFFIVVYILVYQLIGNLGYLKFDAAQNTVRLTLQEPTAGCNPNDVGCKDSFAPLSHLPYCCAQNSSCKTNDDGSCSCDYRPTFKDYNCTWLSGTSAAAIRESSIVVSTFLHEYTMTLNTSCFTSYPSAAPSCDELYIVQEKAQAFTADVESFTLLIDHSVTSPKSGLATTSRDMQGLLFVGPNGNDGSEASAIKAGLCSSSSDAVDAPRNGRATDKAPCYLKPNSAGGLDFFAIGTLLQAAGVSLESESYPGSGHSARYEGITINLNIDYSNSIPWHGLQANISYLYKPSVIPRSTFKTTEVTPLSLDGVHMLKKSLHGVLFEVRAGGQLAIFDFTQLLLQLTTSLTLLALATVGVNIMAQYVLRYRHYYSEALYDRTADFDNISFLERQSEDQLRQELRDRNLPQSGTRERMILRLMEYGYRPSSTASLSFRSERAALASAPDV</sequence>
<gene>
    <name evidence="13" type="primary">p2xD</name>
    <name evidence="13" type="ORF">SNAT2548_LOCUS18523</name>
</gene>
<feature type="signal peptide" evidence="11">
    <location>
        <begin position="1"/>
        <end position="18"/>
    </location>
</feature>
<evidence type="ECO:0000256" key="3">
    <source>
        <dbReference type="ARBA" id="ARBA00022448"/>
    </source>
</evidence>
<keyword evidence="4 10" id="KW-0812">Transmembrane</keyword>
<dbReference type="PANTHER" id="PTHR10125">
    <property type="entry name" value="P2X PURINOCEPTOR"/>
    <property type="match status" value="1"/>
</dbReference>
<evidence type="ECO:0000256" key="2">
    <source>
        <dbReference type="ARBA" id="ARBA00009848"/>
    </source>
</evidence>
<dbReference type="GO" id="GO:0016020">
    <property type="term" value="C:membrane"/>
    <property type="evidence" value="ECO:0007669"/>
    <property type="project" value="TreeGrafter"/>
</dbReference>
<keyword evidence="6" id="KW-0406">Ion transport</keyword>
<dbReference type="GO" id="GO:0070588">
    <property type="term" value="P:calcium ion transmembrane transport"/>
    <property type="evidence" value="ECO:0007669"/>
    <property type="project" value="TreeGrafter"/>
</dbReference>
<dbReference type="AlphaFoldDB" id="A0A812P9L2"/>
<evidence type="ECO:0000256" key="9">
    <source>
        <dbReference type="ARBA" id="ARBA00023303"/>
    </source>
</evidence>
<protein>
    <submittedName>
        <fullName evidence="13">p2xD protein</fullName>
    </submittedName>
</protein>
<evidence type="ECO:0000313" key="13">
    <source>
        <dbReference type="EMBL" id="CAE7351256.1"/>
    </source>
</evidence>
<comment type="subcellular location">
    <subcellularLocation>
        <location evidence="1">Endomembrane system</location>
    </subcellularLocation>
</comment>
<keyword evidence="9" id="KW-0407">Ion channel</keyword>
<dbReference type="InterPro" id="IPR036361">
    <property type="entry name" value="SAP_dom_sf"/>
</dbReference>
<reference evidence="13" key="1">
    <citation type="submission" date="2021-02" db="EMBL/GenBank/DDBJ databases">
        <authorList>
            <person name="Dougan E. K."/>
            <person name="Rhodes N."/>
            <person name="Thang M."/>
            <person name="Chan C."/>
        </authorList>
    </citation>
    <scope>NUCLEOTIDE SEQUENCE</scope>
</reference>
<dbReference type="Gene3D" id="1.10.720.30">
    <property type="entry name" value="SAP domain"/>
    <property type="match status" value="1"/>
</dbReference>